<evidence type="ECO:0000313" key="2">
    <source>
        <dbReference type="EMBL" id="KAG9700680.1"/>
    </source>
</evidence>
<evidence type="ECO:0000256" key="1">
    <source>
        <dbReference type="ARBA" id="ARBA00022679"/>
    </source>
</evidence>
<evidence type="ECO:0000313" key="3">
    <source>
        <dbReference type="EMBL" id="KAH0212421.1"/>
    </source>
</evidence>
<name>A0A9P8JG09_AURME</name>
<dbReference type="AlphaFoldDB" id="A0A9P8JG09"/>
<reference evidence="2" key="1">
    <citation type="journal article" date="2021" name="J Fungi (Basel)">
        <title>Virulence traits and population genomics of the black yeast Aureobasidium melanogenum.</title>
        <authorList>
            <person name="Cernosa A."/>
            <person name="Sun X."/>
            <person name="Gostincar C."/>
            <person name="Fang C."/>
            <person name="Gunde-Cimerman N."/>
            <person name="Song Z."/>
        </authorList>
    </citation>
    <scope>NUCLEOTIDE SEQUENCE</scope>
    <source>
        <strain evidence="3">EXF-8016</strain>
        <strain evidence="2">EXF-9911</strain>
    </source>
</reference>
<evidence type="ECO:0000313" key="4">
    <source>
        <dbReference type="Proteomes" id="UP000779574"/>
    </source>
</evidence>
<dbReference type="PANTHER" id="PTHR31642:SF310">
    <property type="entry name" value="FATTY ALCOHOL:CAFFEOYL-COA ACYLTRANSFERASE"/>
    <property type="match status" value="1"/>
</dbReference>
<proteinExistence type="predicted"/>
<dbReference type="InterPro" id="IPR023213">
    <property type="entry name" value="CAT-like_dom_sf"/>
</dbReference>
<accession>A0A9P8JG09</accession>
<dbReference type="EMBL" id="JAHFXF010000011">
    <property type="protein sequence ID" value="KAG9700680.1"/>
    <property type="molecule type" value="Genomic_DNA"/>
</dbReference>
<dbReference type="GO" id="GO:0016747">
    <property type="term" value="F:acyltransferase activity, transferring groups other than amino-acyl groups"/>
    <property type="evidence" value="ECO:0007669"/>
    <property type="project" value="TreeGrafter"/>
</dbReference>
<sequence length="316" mass="35273">MHLVADARTIFEILKIWAQNCRHLQKPEETPSCQRLPAALFKKEAFTRAIDSSPTLAHHGLSVFEHPNYKVHESPPDPPAALLITSFRTRVFRFSSSSLKRLKSDVASGLDGGLSISTHDAIFALVWCCVLAAQVDLRDLASDTMTLNTICVDGRIRCSDPLPKDHIGCPMIYAMPMLRVREILGTEDLARAASAIRNAVDSVDKHSIAGLVDFLSCVPSYDCVTPLTFDGLMNTSIMMSSWFQLPFYEIDWGNMFTNGRCDRVRTVHEGFFNGSQLIMPKLPTGEMEVVIGLDESKWEVFEANELWRSYATQGEA</sequence>
<feature type="non-terminal residue" evidence="2">
    <location>
        <position position="316"/>
    </location>
</feature>
<keyword evidence="1" id="KW-0808">Transferase</keyword>
<dbReference type="Proteomes" id="UP000767238">
    <property type="component" value="Unassembled WGS sequence"/>
</dbReference>
<gene>
    <name evidence="2" type="ORF">KCU76_g593</name>
    <name evidence="3" type="ORF">KCV03_g9342</name>
</gene>
<organism evidence="2 4">
    <name type="scientific">Aureobasidium melanogenum</name>
    <name type="common">Aureobasidium pullulans var. melanogenum</name>
    <dbReference type="NCBI Taxonomy" id="46634"/>
    <lineage>
        <taxon>Eukaryota</taxon>
        <taxon>Fungi</taxon>
        <taxon>Dikarya</taxon>
        <taxon>Ascomycota</taxon>
        <taxon>Pezizomycotina</taxon>
        <taxon>Dothideomycetes</taxon>
        <taxon>Dothideomycetidae</taxon>
        <taxon>Dothideales</taxon>
        <taxon>Saccotheciaceae</taxon>
        <taxon>Aureobasidium</taxon>
    </lineage>
</organism>
<dbReference type="Pfam" id="PF02458">
    <property type="entry name" value="Transferase"/>
    <property type="match status" value="1"/>
</dbReference>
<reference evidence="2" key="2">
    <citation type="submission" date="2021-08" db="EMBL/GenBank/DDBJ databases">
        <authorList>
            <person name="Gostincar C."/>
            <person name="Sun X."/>
            <person name="Song Z."/>
            <person name="Gunde-Cimerman N."/>
        </authorList>
    </citation>
    <scope>NUCLEOTIDE SEQUENCE</scope>
    <source>
        <strain evidence="3">EXF-8016</strain>
        <strain evidence="2">EXF-9911</strain>
    </source>
</reference>
<comment type="caution">
    <text evidence="2">The sequence shown here is derived from an EMBL/GenBank/DDBJ whole genome shotgun (WGS) entry which is preliminary data.</text>
</comment>
<dbReference type="Proteomes" id="UP000779574">
    <property type="component" value="Unassembled WGS sequence"/>
</dbReference>
<dbReference type="Gene3D" id="3.30.559.10">
    <property type="entry name" value="Chloramphenicol acetyltransferase-like domain"/>
    <property type="match status" value="1"/>
</dbReference>
<dbReference type="PANTHER" id="PTHR31642">
    <property type="entry name" value="TRICHOTHECENE 3-O-ACETYLTRANSFERASE"/>
    <property type="match status" value="1"/>
</dbReference>
<protein>
    <submittedName>
        <fullName evidence="2">Uncharacterized protein</fullName>
    </submittedName>
</protein>
<dbReference type="InterPro" id="IPR050317">
    <property type="entry name" value="Plant_Fungal_Acyltransferase"/>
</dbReference>
<dbReference type="EMBL" id="JAHFYH010000116">
    <property type="protein sequence ID" value="KAH0212421.1"/>
    <property type="molecule type" value="Genomic_DNA"/>
</dbReference>